<evidence type="ECO:0000256" key="5">
    <source>
        <dbReference type="ARBA" id="ARBA00022989"/>
    </source>
</evidence>
<evidence type="ECO:0000256" key="1">
    <source>
        <dbReference type="ARBA" id="ARBA00004651"/>
    </source>
</evidence>
<protein>
    <submittedName>
        <fullName evidence="9">Trimeric intracellular cation channel family protein</fullName>
    </submittedName>
</protein>
<feature type="transmembrane region" description="Helical" evidence="7">
    <location>
        <begin position="100"/>
        <end position="120"/>
    </location>
</feature>
<organism evidence="9 10">
    <name type="scientific">Ramlibacter cellulosilyticus</name>
    <dbReference type="NCBI Taxonomy" id="2764187"/>
    <lineage>
        <taxon>Bacteria</taxon>
        <taxon>Pseudomonadati</taxon>
        <taxon>Pseudomonadota</taxon>
        <taxon>Betaproteobacteria</taxon>
        <taxon>Burkholderiales</taxon>
        <taxon>Comamonadaceae</taxon>
        <taxon>Ramlibacter</taxon>
    </lineage>
</organism>
<dbReference type="Proteomes" id="UP000608513">
    <property type="component" value="Unassembled WGS sequence"/>
</dbReference>
<reference evidence="9" key="1">
    <citation type="submission" date="2020-08" db="EMBL/GenBank/DDBJ databases">
        <title>Ramlibacter sp. USB13 16S ribosomal RNA gene genome sequencing and assembly.</title>
        <authorList>
            <person name="Kang M."/>
        </authorList>
    </citation>
    <scope>NUCLEOTIDE SEQUENCE</scope>
    <source>
        <strain evidence="9">USB13</strain>
    </source>
</reference>
<feature type="transmembrane region" description="Helical" evidence="7">
    <location>
        <begin position="7"/>
        <end position="29"/>
    </location>
</feature>
<evidence type="ECO:0000256" key="2">
    <source>
        <dbReference type="ARBA" id="ARBA00008193"/>
    </source>
</evidence>
<evidence type="ECO:0000313" key="9">
    <source>
        <dbReference type="EMBL" id="MBC5781429.1"/>
    </source>
</evidence>
<dbReference type="Pfam" id="PF03458">
    <property type="entry name" value="Gly_transporter"/>
    <property type="match status" value="2"/>
</dbReference>
<feature type="transmembrane region" description="Helical" evidence="7">
    <location>
        <begin position="36"/>
        <end position="52"/>
    </location>
</feature>
<keyword evidence="4 7" id="KW-0812">Transmembrane</keyword>
<dbReference type="PANTHER" id="PTHR30506">
    <property type="entry name" value="INNER MEMBRANE PROTEIN"/>
    <property type="match status" value="1"/>
</dbReference>
<keyword evidence="3" id="KW-1003">Cell membrane</keyword>
<dbReference type="GO" id="GO:0005886">
    <property type="term" value="C:plasma membrane"/>
    <property type="evidence" value="ECO:0007669"/>
    <property type="project" value="UniProtKB-SubCell"/>
</dbReference>
<name>A0A923MNQ2_9BURK</name>
<evidence type="ECO:0000313" key="10">
    <source>
        <dbReference type="Proteomes" id="UP000608513"/>
    </source>
</evidence>
<comment type="caution">
    <text evidence="9">The sequence shown here is derived from an EMBL/GenBank/DDBJ whole genome shotgun (WGS) entry which is preliminary data.</text>
</comment>
<feature type="transmembrane region" description="Helical" evidence="7">
    <location>
        <begin position="126"/>
        <end position="147"/>
    </location>
</feature>
<feature type="transmembrane region" description="Helical" evidence="7">
    <location>
        <begin position="159"/>
        <end position="178"/>
    </location>
</feature>
<feature type="domain" description="Glycine transporter" evidence="8">
    <location>
        <begin position="102"/>
        <end position="175"/>
    </location>
</feature>
<comment type="similarity">
    <text evidence="2">Belongs to the UPF0126 family.</text>
</comment>
<evidence type="ECO:0000256" key="3">
    <source>
        <dbReference type="ARBA" id="ARBA00022475"/>
    </source>
</evidence>
<accession>A0A923MNQ2</accession>
<evidence type="ECO:0000256" key="6">
    <source>
        <dbReference type="ARBA" id="ARBA00023136"/>
    </source>
</evidence>
<dbReference type="EMBL" id="JACORT010000001">
    <property type="protein sequence ID" value="MBC5781429.1"/>
    <property type="molecule type" value="Genomic_DNA"/>
</dbReference>
<comment type="subcellular location">
    <subcellularLocation>
        <location evidence="1">Cell membrane</location>
        <topology evidence="1">Multi-pass membrane protein</topology>
    </subcellularLocation>
</comment>
<proteinExistence type="inferred from homology"/>
<gene>
    <name evidence="9" type="ORF">H8N03_00650</name>
</gene>
<evidence type="ECO:0000256" key="4">
    <source>
        <dbReference type="ARBA" id="ARBA00022692"/>
    </source>
</evidence>
<evidence type="ECO:0000259" key="8">
    <source>
        <dbReference type="Pfam" id="PF03458"/>
    </source>
</evidence>
<feature type="transmembrane region" description="Helical" evidence="7">
    <location>
        <begin position="72"/>
        <end position="88"/>
    </location>
</feature>
<keyword evidence="6 7" id="KW-0472">Membrane</keyword>
<dbReference type="PANTHER" id="PTHR30506:SF3">
    <property type="entry name" value="UPF0126 INNER MEMBRANE PROTEIN YADS-RELATED"/>
    <property type="match status" value="1"/>
</dbReference>
<keyword evidence="5 7" id="KW-1133">Transmembrane helix</keyword>
<keyword evidence="10" id="KW-1185">Reference proteome</keyword>
<dbReference type="InterPro" id="IPR005115">
    <property type="entry name" value="Gly_transporter"/>
</dbReference>
<feature type="domain" description="Glycine transporter" evidence="8">
    <location>
        <begin position="16"/>
        <end position="87"/>
    </location>
</feature>
<evidence type="ECO:0000256" key="7">
    <source>
        <dbReference type="SAM" id="Phobius"/>
    </source>
</evidence>
<feature type="transmembrane region" description="Helical" evidence="7">
    <location>
        <begin position="184"/>
        <end position="207"/>
    </location>
</feature>
<dbReference type="AlphaFoldDB" id="A0A923MNQ2"/>
<sequence length="217" mass="22997">MPNQDEIFTWVHTAVEAGANVAFALSGLLAGIRKQLDVVGICVVMGLAAFGGGTLRDVLLDRRPFFWVDHPGWLWVLIGTAVAAIYLLRTTHYEFTERAIQWPDALGLGLFTASGTQLALAAGTPALPAVLMGVISATFGGILRDVVCNEIPTALRDRRPYAVCAFVGGWVYVFAVRFEVPPATGFLLAAGSATGLRAAALLSGWSLPAGRTSAPRD</sequence>